<proteinExistence type="predicted"/>
<evidence type="ECO:0000256" key="1">
    <source>
        <dbReference type="ARBA" id="ARBA00022729"/>
    </source>
</evidence>
<evidence type="ECO:0000259" key="2">
    <source>
        <dbReference type="SMART" id="SM00062"/>
    </source>
</evidence>
<reference evidence="3 4" key="1">
    <citation type="submission" date="2019-09" db="EMBL/GenBank/DDBJ databases">
        <title>Genome sequence of Roseospira marina, one of the more divergent members of the non-sulfur purple photosynthetic bacterial family, the Rhodospirillaceae.</title>
        <authorList>
            <person name="Meyer T."/>
            <person name="Kyndt J."/>
        </authorList>
    </citation>
    <scope>NUCLEOTIDE SEQUENCE [LARGE SCALE GENOMIC DNA]</scope>
    <source>
        <strain evidence="3 4">DSM 15113</strain>
    </source>
</reference>
<dbReference type="Proteomes" id="UP000324065">
    <property type="component" value="Unassembled WGS sequence"/>
</dbReference>
<evidence type="ECO:0000313" key="3">
    <source>
        <dbReference type="EMBL" id="KAA5604466.1"/>
    </source>
</evidence>
<dbReference type="PANTHER" id="PTHR35936:SF35">
    <property type="entry name" value="L-CYSTINE-BINDING PROTEIN TCYJ"/>
    <property type="match status" value="1"/>
</dbReference>
<dbReference type="SUPFAM" id="SSF53850">
    <property type="entry name" value="Periplasmic binding protein-like II"/>
    <property type="match status" value="1"/>
</dbReference>
<dbReference type="PANTHER" id="PTHR35936">
    <property type="entry name" value="MEMBRANE-BOUND LYTIC MUREIN TRANSGLYCOSYLASE F"/>
    <property type="match status" value="1"/>
</dbReference>
<dbReference type="SMART" id="SM00062">
    <property type="entry name" value="PBPb"/>
    <property type="match status" value="1"/>
</dbReference>
<organism evidence="3 4">
    <name type="scientific">Roseospira marina</name>
    <dbReference type="NCBI Taxonomy" id="140057"/>
    <lineage>
        <taxon>Bacteria</taxon>
        <taxon>Pseudomonadati</taxon>
        <taxon>Pseudomonadota</taxon>
        <taxon>Alphaproteobacteria</taxon>
        <taxon>Rhodospirillales</taxon>
        <taxon>Rhodospirillaceae</taxon>
        <taxon>Roseospira</taxon>
    </lineage>
</organism>
<dbReference type="OrthoDB" id="370676at2"/>
<dbReference type="EMBL" id="VWPJ01000017">
    <property type="protein sequence ID" value="KAA5604466.1"/>
    <property type="molecule type" value="Genomic_DNA"/>
</dbReference>
<comment type="caution">
    <text evidence="3">The sequence shown here is derived from an EMBL/GenBank/DDBJ whole genome shotgun (WGS) entry which is preliminary data.</text>
</comment>
<dbReference type="Pfam" id="PF00497">
    <property type="entry name" value="SBP_bac_3"/>
    <property type="match status" value="1"/>
</dbReference>
<keyword evidence="1" id="KW-0732">Signal</keyword>
<dbReference type="InterPro" id="IPR001638">
    <property type="entry name" value="Solute-binding_3/MltF_N"/>
</dbReference>
<accession>A0A5M6I893</accession>
<keyword evidence="4" id="KW-1185">Reference proteome</keyword>
<gene>
    <name evidence="3" type="ORF">F1188_15595</name>
</gene>
<dbReference type="AlphaFoldDB" id="A0A5M6I893"/>
<feature type="domain" description="Solute-binding protein family 3/N-terminal" evidence="2">
    <location>
        <begin position="36"/>
        <end position="264"/>
    </location>
</feature>
<sequence>MRRLVLWVGGGPLLLLLLLRPFGGPIGGATWAGADGLRLGTDEWSPYEYRVGNSVAGIATNIVLAVLESMQVPIEEVRVYPWGRAVRLAEAGDIDLAYSGVLTEDRRDALWFPETPLIESEWVVAVRAADRARFPFSSWDDLKRGRVGVVRGYRYGDPFDTFLKQNVTTEVVDQNYQNLLMLQGGRIDYAVCDFRNCAHLIEKNALQNTLHIYTDRIAAQTRYYAMFSKKTVSADFVARFDAHLRALRDSPGYIALTQPDLQGRVHGP</sequence>
<name>A0A5M6I893_9PROT</name>
<dbReference type="RefSeq" id="WP_150063376.1">
    <property type="nucleotide sequence ID" value="NZ_JACHII010000015.1"/>
</dbReference>
<dbReference type="Gene3D" id="3.40.190.10">
    <property type="entry name" value="Periplasmic binding protein-like II"/>
    <property type="match status" value="2"/>
</dbReference>
<protein>
    <submittedName>
        <fullName evidence="3">Amino acid ABC transporter substrate-binding protein</fullName>
    </submittedName>
</protein>
<evidence type="ECO:0000313" key="4">
    <source>
        <dbReference type="Proteomes" id="UP000324065"/>
    </source>
</evidence>